<reference evidence="3" key="1">
    <citation type="submission" date="2016-10" db="EMBL/GenBank/DDBJ databases">
        <authorList>
            <person name="Varghese N."/>
            <person name="Submissions S."/>
        </authorList>
    </citation>
    <scope>NUCLEOTIDE SEQUENCE [LARGE SCALE GENOMIC DNA]</scope>
    <source>
        <strain evidence="3">CGMCC 1.10658</strain>
    </source>
</reference>
<dbReference type="Pfam" id="PF01814">
    <property type="entry name" value="Hemerythrin"/>
    <property type="match status" value="1"/>
</dbReference>
<keyword evidence="3" id="KW-1185">Reference proteome</keyword>
<gene>
    <name evidence="2" type="ORF">SAMN05216212_1961</name>
</gene>
<feature type="domain" description="Hemerythrin-like" evidence="1">
    <location>
        <begin position="48"/>
        <end position="181"/>
    </location>
</feature>
<organism evidence="2 3">
    <name type="scientific">Microbulbifer yueqingensis</name>
    <dbReference type="NCBI Taxonomy" id="658219"/>
    <lineage>
        <taxon>Bacteria</taxon>
        <taxon>Pseudomonadati</taxon>
        <taxon>Pseudomonadota</taxon>
        <taxon>Gammaproteobacteria</taxon>
        <taxon>Cellvibrionales</taxon>
        <taxon>Microbulbiferaceae</taxon>
        <taxon>Microbulbifer</taxon>
    </lineage>
</organism>
<dbReference type="CDD" id="cd12108">
    <property type="entry name" value="Hr-like"/>
    <property type="match status" value="1"/>
</dbReference>
<dbReference type="EMBL" id="FNFH01000003">
    <property type="protein sequence ID" value="SDK25344.1"/>
    <property type="molecule type" value="Genomic_DNA"/>
</dbReference>
<sequence length="226" mass="25535">MGTQPGLKARVTASWSRLSWLVTIVVLALCANPLVVRAVAETEAQQDPTDVLRKEHQLIQKMVRAAQQEATDIQQSGKVDRARIGKFHDFFKNFADKCHHAKEERELFPVLREVGVDTVVIHLVVKQHEEGRILLGGVEEWLAAADKGEEADPQALRRYLLEYATLMQRHIATENEYLWPRAAAQLSDAQKGALAEAFYRIEVEELGKGFHEKYHGLTMEVLGKSE</sequence>
<evidence type="ECO:0000313" key="3">
    <source>
        <dbReference type="Proteomes" id="UP000199305"/>
    </source>
</evidence>
<dbReference type="RefSeq" id="WP_091512677.1">
    <property type="nucleotide sequence ID" value="NZ_FNFH01000003.1"/>
</dbReference>
<accession>A0A1G9AET6</accession>
<evidence type="ECO:0000259" key="1">
    <source>
        <dbReference type="Pfam" id="PF01814"/>
    </source>
</evidence>
<dbReference type="GO" id="GO:0005886">
    <property type="term" value="C:plasma membrane"/>
    <property type="evidence" value="ECO:0007669"/>
    <property type="project" value="TreeGrafter"/>
</dbReference>
<dbReference type="AlphaFoldDB" id="A0A1G9AET6"/>
<evidence type="ECO:0000313" key="2">
    <source>
        <dbReference type="EMBL" id="SDK25344.1"/>
    </source>
</evidence>
<name>A0A1G9AET6_9GAMM</name>
<dbReference type="Gene3D" id="1.20.120.520">
    <property type="entry name" value="nmb1532 protein domain like"/>
    <property type="match status" value="1"/>
</dbReference>
<dbReference type="Proteomes" id="UP000199305">
    <property type="component" value="Unassembled WGS sequence"/>
</dbReference>
<dbReference type="PANTHER" id="PTHR39966:SF1">
    <property type="entry name" value="HEMERYTHRIN-LIKE DOMAIN-CONTAINING PROTEIN"/>
    <property type="match status" value="1"/>
</dbReference>
<dbReference type="PANTHER" id="PTHR39966">
    <property type="entry name" value="BLL2471 PROTEIN-RELATED"/>
    <property type="match status" value="1"/>
</dbReference>
<proteinExistence type="predicted"/>
<protein>
    <submittedName>
        <fullName evidence="2">Hemerythrin-like domain-containing protein</fullName>
    </submittedName>
</protein>
<dbReference type="OrthoDB" id="7349010at2"/>
<dbReference type="InterPro" id="IPR012312">
    <property type="entry name" value="Hemerythrin-like"/>
</dbReference>